<dbReference type="OrthoDB" id="5625347at2"/>
<evidence type="ECO:0008006" key="8">
    <source>
        <dbReference type="Google" id="ProtNLM"/>
    </source>
</evidence>
<dbReference type="PANTHER" id="PTHR23080">
    <property type="entry name" value="THAP DOMAIN PROTEIN"/>
    <property type="match status" value="1"/>
</dbReference>
<dbReference type="Pfam" id="PF13359">
    <property type="entry name" value="DDE_Tnp_4"/>
    <property type="match status" value="1"/>
</dbReference>
<evidence type="ECO:0000259" key="5">
    <source>
        <dbReference type="Pfam" id="PF13613"/>
    </source>
</evidence>
<evidence type="ECO:0000256" key="1">
    <source>
        <dbReference type="ARBA" id="ARBA00001968"/>
    </source>
</evidence>
<evidence type="ECO:0000259" key="4">
    <source>
        <dbReference type="Pfam" id="PF13359"/>
    </source>
</evidence>
<name>A0A7U7GC24_9GAMM</name>
<evidence type="ECO:0000256" key="2">
    <source>
        <dbReference type="ARBA" id="ARBA00022723"/>
    </source>
</evidence>
<organism evidence="6 7">
    <name type="scientific">Candidatus Contendobacter odensis Run_B_J11</name>
    <dbReference type="NCBI Taxonomy" id="1400861"/>
    <lineage>
        <taxon>Bacteria</taxon>
        <taxon>Pseudomonadati</taxon>
        <taxon>Pseudomonadota</taxon>
        <taxon>Gammaproteobacteria</taxon>
        <taxon>Candidatus Competibacteraceae</taxon>
        <taxon>Candidatus Contendibacter</taxon>
    </lineage>
</organism>
<comment type="cofactor">
    <cofactor evidence="1">
        <name>a divalent metal cation</name>
        <dbReference type="ChEBI" id="CHEBI:60240"/>
    </cofactor>
</comment>
<protein>
    <recommendedName>
        <fullName evidence="8">Transposase</fullName>
    </recommendedName>
</protein>
<feature type="region of interest" description="Disordered" evidence="3">
    <location>
        <begin position="42"/>
        <end position="67"/>
    </location>
</feature>
<reference evidence="6 7" key="1">
    <citation type="journal article" date="2014" name="ISME J.">
        <title>Candidatus Competibacter-lineage genomes retrieved from metagenomes reveal functional metabolic diversity.</title>
        <authorList>
            <person name="McIlroy S.J."/>
            <person name="Albertsen M."/>
            <person name="Andresen E.K."/>
            <person name="Saunders A.M."/>
            <person name="Kristiansen R."/>
            <person name="Stokholm-Bjerregaard M."/>
            <person name="Nielsen K.L."/>
            <person name="Nielsen P.H."/>
        </authorList>
    </citation>
    <scope>NUCLEOTIDE SEQUENCE [LARGE SCALE GENOMIC DNA]</scope>
    <source>
        <strain evidence="6 7">Run_B_J11</strain>
    </source>
</reference>
<evidence type="ECO:0000313" key="7">
    <source>
        <dbReference type="Proteomes" id="UP000019184"/>
    </source>
</evidence>
<keyword evidence="2" id="KW-0479">Metal-binding</keyword>
<evidence type="ECO:0000256" key="3">
    <source>
        <dbReference type="SAM" id="MobiDB-lite"/>
    </source>
</evidence>
<dbReference type="InterPro" id="IPR027805">
    <property type="entry name" value="Transposase_HTH_dom"/>
</dbReference>
<dbReference type="EMBL" id="CBTK010000151">
    <property type="protein sequence ID" value="CDH45416.1"/>
    <property type="molecule type" value="Genomic_DNA"/>
</dbReference>
<comment type="caution">
    <text evidence="6">The sequence shown here is derived from an EMBL/GenBank/DDBJ whole genome shotgun (WGS) entry which is preliminary data.</text>
</comment>
<dbReference type="InterPro" id="IPR027806">
    <property type="entry name" value="HARBI1_dom"/>
</dbReference>
<sequence>MTPPFINVSEVLTDDRQLRSLIGLGRDDFEKLSNEFTSCLNKDRRKNRTGNPKKYRQRKVGGGRKPALGPPENQLFFILFYLKNYPTYDVLAFTFGLSRAGAFQSVQRLLPVLKQTQKNLHVLPKRTTDDPQELLQLIESVDRVLIDATERPLQRPQKPARQKKHYSGKKGFHTVKNTTVSDTNKRVLILGKTVPGSQHDYSLFKEEFDQKTDWFASTKASTDLGYQGIKTDYLSPENIDIPHKKPRPSKQNPDPQLTRQQKRENRRIGRVRVSVEHAIGGMKTFRVLTIRLRNHLKSLADDFIFAAAGLWNLKNSFVVQ</sequence>
<dbReference type="AlphaFoldDB" id="A0A7U7GC24"/>
<feature type="domain" description="DDE Tnp4" evidence="4">
    <location>
        <begin position="146"/>
        <end position="312"/>
    </location>
</feature>
<feature type="compositionally biased region" description="Polar residues" evidence="3">
    <location>
        <begin position="249"/>
        <end position="259"/>
    </location>
</feature>
<dbReference type="Proteomes" id="UP000019184">
    <property type="component" value="Unassembled WGS sequence"/>
</dbReference>
<feature type="domain" description="Transposase Helix-turn-helix" evidence="5">
    <location>
        <begin position="68"/>
        <end position="115"/>
    </location>
</feature>
<evidence type="ECO:0000313" key="6">
    <source>
        <dbReference type="EMBL" id="CDH45416.1"/>
    </source>
</evidence>
<dbReference type="RefSeq" id="WP_051497712.1">
    <property type="nucleotide sequence ID" value="NZ_CBTK010000151.1"/>
</dbReference>
<feature type="compositionally biased region" description="Basic residues" evidence="3">
    <location>
        <begin position="43"/>
        <end position="62"/>
    </location>
</feature>
<gene>
    <name evidence="6" type="ORF">BN874_2340011</name>
</gene>
<dbReference type="Pfam" id="PF13613">
    <property type="entry name" value="HTH_Tnp_4"/>
    <property type="match status" value="1"/>
</dbReference>
<feature type="region of interest" description="Disordered" evidence="3">
    <location>
        <begin position="236"/>
        <end position="265"/>
    </location>
</feature>
<keyword evidence="7" id="KW-1185">Reference proteome</keyword>
<dbReference type="GO" id="GO:0046872">
    <property type="term" value="F:metal ion binding"/>
    <property type="evidence" value="ECO:0007669"/>
    <property type="project" value="UniProtKB-KW"/>
</dbReference>
<proteinExistence type="predicted"/>
<accession>A0A7U7GC24</accession>